<dbReference type="InterPro" id="IPR005588">
    <property type="entry name" value="MucB_RseB"/>
</dbReference>
<feature type="domain" description="MucB/RseB C-terminal" evidence="7">
    <location>
        <begin position="235"/>
        <end position="333"/>
    </location>
</feature>
<protein>
    <submittedName>
        <fullName evidence="8">MucB/RseB C-terminal domain-containing protein</fullName>
    </submittedName>
</protein>
<dbReference type="GO" id="GO:0030288">
    <property type="term" value="C:outer membrane-bounded periplasmic space"/>
    <property type="evidence" value="ECO:0007669"/>
    <property type="project" value="TreeGrafter"/>
</dbReference>
<sequence length="338" mass="37434">MSSLRPRRQLCLAVIGPCLASGLAWAQPAWPPEPDAPHDARAWVSRSQDAAARRNYRGTLVVSVNGLSSASRLVHYADGSVQAERIDWLDGESRLMIRLNEVQHTLWPRSRLAVVESRDARSAFPAVFATGARQVLESYEWRRIGRDRVAGLDAEVVLMRARDPLRFSQRLWSELGSGLLLRAEILSPAGQVLESVGFTELALGVRPQIDQLQAPLRQLDNYRVAKATALPVRLESEGWQLGALPAGFRELHCVRRVLGPASEPNAPVVLQAIYGDGLTHVSVFIEPFQPERHQARASAPVGATSTLTLRRDAYWITLVGDVPAETLQRFGEALVRRR</sequence>
<dbReference type="PANTHER" id="PTHR38782">
    <property type="match status" value="1"/>
</dbReference>
<organism evidence="8 9">
    <name type="scientific">Ideonella aquatica</name>
    <dbReference type="NCBI Taxonomy" id="2824119"/>
    <lineage>
        <taxon>Bacteria</taxon>
        <taxon>Pseudomonadati</taxon>
        <taxon>Pseudomonadota</taxon>
        <taxon>Betaproteobacteria</taxon>
        <taxon>Burkholderiales</taxon>
        <taxon>Sphaerotilaceae</taxon>
        <taxon>Ideonella</taxon>
    </lineage>
</organism>
<dbReference type="InterPro" id="IPR033436">
    <property type="entry name" value="MucB/RseB_C"/>
</dbReference>
<dbReference type="Gene3D" id="2.50.20.10">
    <property type="entry name" value="Lipoprotein localisation LolA/LolB/LppX"/>
    <property type="match status" value="1"/>
</dbReference>
<dbReference type="RefSeq" id="WP_210800887.1">
    <property type="nucleotide sequence ID" value="NZ_JAGQDE010000003.1"/>
</dbReference>
<dbReference type="EMBL" id="JAGQDE010000003">
    <property type="protein sequence ID" value="MBQ0958377.1"/>
    <property type="molecule type" value="Genomic_DNA"/>
</dbReference>
<keyword evidence="3 5" id="KW-0732">Signal</keyword>
<evidence type="ECO:0000259" key="6">
    <source>
        <dbReference type="Pfam" id="PF03888"/>
    </source>
</evidence>
<keyword evidence="9" id="KW-1185">Reference proteome</keyword>
<evidence type="ECO:0000256" key="2">
    <source>
        <dbReference type="ARBA" id="ARBA00008150"/>
    </source>
</evidence>
<keyword evidence="4" id="KW-0574">Periplasm</keyword>
<dbReference type="Proteomes" id="UP000678374">
    <property type="component" value="Unassembled WGS sequence"/>
</dbReference>
<gene>
    <name evidence="8" type="ORF">KAK06_05350</name>
</gene>
<proteinExistence type="inferred from homology"/>
<accession>A0A941BIA3</accession>
<comment type="similarity">
    <text evidence="2">Belongs to the RseB family.</text>
</comment>
<comment type="subcellular location">
    <subcellularLocation>
        <location evidence="1">Periplasm</location>
    </subcellularLocation>
</comment>
<dbReference type="GO" id="GO:0045152">
    <property type="term" value="F:antisigma factor binding"/>
    <property type="evidence" value="ECO:0007669"/>
    <property type="project" value="TreeGrafter"/>
</dbReference>
<dbReference type="AlphaFoldDB" id="A0A941BIA3"/>
<dbReference type="InterPro" id="IPR033434">
    <property type="entry name" value="MucB/RseB_N"/>
</dbReference>
<feature type="chain" id="PRO_5038072065" evidence="5">
    <location>
        <begin position="27"/>
        <end position="338"/>
    </location>
</feature>
<dbReference type="InterPro" id="IPR038484">
    <property type="entry name" value="MucB/RseB_C_sf"/>
</dbReference>
<evidence type="ECO:0000256" key="4">
    <source>
        <dbReference type="ARBA" id="ARBA00022764"/>
    </source>
</evidence>
<evidence type="ECO:0000313" key="8">
    <source>
        <dbReference type="EMBL" id="MBQ0958377.1"/>
    </source>
</evidence>
<reference evidence="8" key="1">
    <citation type="submission" date="2021-04" db="EMBL/GenBank/DDBJ databases">
        <title>The genome sequence of Ideonella sp. 4Y11.</title>
        <authorList>
            <person name="Liu Y."/>
        </authorList>
    </citation>
    <scope>NUCLEOTIDE SEQUENCE</scope>
    <source>
        <strain evidence="8">4Y11</strain>
    </source>
</reference>
<comment type="caution">
    <text evidence="8">The sequence shown here is derived from an EMBL/GenBank/DDBJ whole genome shotgun (WGS) entry which is preliminary data.</text>
</comment>
<dbReference type="Pfam" id="PF17188">
    <property type="entry name" value="MucB_RseB_C"/>
    <property type="match status" value="1"/>
</dbReference>
<feature type="domain" description="MucB/RseB N-terminal" evidence="6">
    <location>
        <begin position="39"/>
        <end position="214"/>
    </location>
</feature>
<evidence type="ECO:0000256" key="5">
    <source>
        <dbReference type="SAM" id="SignalP"/>
    </source>
</evidence>
<evidence type="ECO:0000313" key="9">
    <source>
        <dbReference type="Proteomes" id="UP000678374"/>
    </source>
</evidence>
<name>A0A941BIA3_9BURK</name>
<evidence type="ECO:0000259" key="7">
    <source>
        <dbReference type="Pfam" id="PF17188"/>
    </source>
</evidence>
<dbReference type="CDD" id="cd16327">
    <property type="entry name" value="RseB"/>
    <property type="match status" value="1"/>
</dbReference>
<dbReference type="Gene3D" id="3.30.200.100">
    <property type="entry name" value="MucB/RseB, C-terminal domain"/>
    <property type="match status" value="1"/>
</dbReference>
<evidence type="ECO:0000256" key="1">
    <source>
        <dbReference type="ARBA" id="ARBA00004418"/>
    </source>
</evidence>
<dbReference type="GO" id="GO:0032885">
    <property type="term" value="P:regulation of polysaccharide biosynthetic process"/>
    <property type="evidence" value="ECO:0007669"/>
    <property type="project" value="TreeGrafter"/>
</dbReference>
<feature type="signal peptide" evidence="5">
    <location>
        <begin position="1"/>
        <end position="26"/>
    </location>
</feature>
<dbReference type="Pfam" id="PF03888">
    <property type="entry name" value="MucB_RseB"/>
    <property type="match status" value="1"/>
</dbReference>
<dbReference type="PANTHER" id="PTHR38782:SF1">
    <property type="entry name" value="SIGMA-E FACTOR REGULATORY PROTEIN RSEB"/>
    <property type="match status" value="1"/>
</dbReference>
<evidence type="ECO:0000256" key="3">
    <source>
        <dbReference type="ARBA" id="ARBA00022729"/>
    </source>
</evidence>
<dbReference type="PIRSF" id="PIRSF005427">
    <property type="entry name" value="RseB"/>
    <property type="match status" value="1"/>
</dbReference>